<dbReference type="EMBL" id="AMFJ01000524">
    <property type="protein sequence ID" value="EKE27191.1"/>
    <property type="molecule type" value="Genomic_DNA"/>
</dbReference>
<evidence type="ECO:0000256" key="7">
    <source>
        <dbReference type="ARBA" id="ARBA00023010"/>
    </source>
</evidence>
<evidence type="ECO:0000256" key="1">
    <source>
        <dbReference type="ARBA" id="ARBA00004141"/>
    </source>
</evidence>
<evidence type="ECO:0000313" key="10">
    <source>
        <dbReference type="EMBL" id="EKE27191.1"/>
    </source>
</evidence>
<evidence type="ECO:0000256" key="4">
    <source>
        <dbReference type="ARBA" id="ARBA00022692"/>
    </source>
</evidence>
<keyword evidence="7 9" id="KW-0811">Translocation</keyword>
<keyword evidence="5 9" id="KW-0653">Protein transport</keyword>
<reference evidence="10" key="1">
    <citation type="journal article" date="2012" name="Science">
        <title>Fermentation, hydrogen, and sulfur metabolism in multiple uncultivated bacterial phyla.</title>
        <authorList>
            <person name="Wrighton K.C."/>
            <person name="Thomas B.C."/>
            <person name="Sharon I."/>
            <person name="Miller C.S."/>
            <person name="Castelle C.J."/>
            <person name="VerBerkmoes N.C."/>
            <person name="Wilkins M.J."/>
            <person name="Hettich R.L."/>
            <person name="Lipton M.S."/>
            <person name="Williams K.H."/>
            <person name="Long P.E."/>
            <person name="Banfield J.F."/>
        </authorList>
    </citation>
    <scope>NUCLEOTIDE SEQUENCE [LARGE SCALE GENOMIC DNA]</scope>
</reference>
<keyword evidence="8 9" id="KW-0472">Membrane</keyword>
<comment type="caution">
    <text evidence="10">The sequence shown here is derived from an EMBL/GenBank/DDBJ whole genome shotgun (WGS) entry which is preliminary data.</text>
</comment>
<dbReference type="GO" id="GO:0005886">
    <property type="term" value="C:plasma membrane"/>
    <property type="evidence" value="ECO:0007669"/>
    <property type="project" value="UniProtKB-SubCell"/>
</dbReference>
<comment type="subcellular location">
    <subcellularLocation>
        <location evidence="9">Cell membrane</location>
        <topology evidence="9">Multi-pass membrane protein</topology>
    </subcellularLocation>
    <subcellularLocation>
        <location evidence="1">Membrane</location>
        <topology evidence="1">Multi-pass membrane protein</topology>
    </subcellularLocation>
</comment>
<gene>
    <name evidence="10" type="ORF">ACD_4C00008G0003</name>
</gene>
<comment type="function">
    <text evidence="9">Involved in protein export. Participates in an early event of protein translocation.</text>
</comment>
<dbReference type="GO" id="GO:0015450">
    <property type="term" value="F:protein-transporting ATPase activity"/>
    <property type="evidence" value="ECO:0007669"/>
    <property type="project" value="UniProtKB-UniRule"/>
</dbReference>
<proteinExistence type="inferred from homology"/>
<protein>
    <recommendedName>
        <fullName evidence="9">Protein-export membrane protein SecG</fullName>
    </recommendedName>
</protein>
<dbReference type="AlphaFoldDB" id="K2F7R4"/>
<dbReference type="PRINTS" id="PR01651">
    <property type="entry name" value="SECGEXPORT"/>
</dbReference>
<keyword evidence="6 9" id="KW-1133">Transmembrane helix</keyword>
<evidence type="ECO:0000256" key="9">
    <source>
        <dbReference type="RuleBase" id="RU365087"/>
    </source>
</evidence>
<feature type="transmembrane region" description="Helical" evidence="9">
    <location>
        <begin position="49"/>
        <end position="71"/>
    </location>
</feature>
<sequence>MIEILKITQIILSLFLIFVILIQPKKSSLSLTSFWNEWWKFEKRWSEKVLHNTTIILTVLFIVNALLYFFMA</sequence>
<evidence type="ECO:0000256" key="6">
    <source>
        <dbReference type="ARBA" id="ARBA00022989"/>
    </source>
</evidence>
<feature type="transmembrane region" description="Helical" evidence="9">
    <location>
        <begin position="6"/>
        <end position="22"/>
    </location>
</feature>
<dbReference type="Pfam" id="PF03840">
    <property type="entry name" value="SecG"/>
    <property type="match status" value="1"/>
</dbReference>
<dbReference type="GO" id="GO:0009306">
    <property type="term" value="P:protein secretion"/>
    <property type="evidence" value="ECO:0007669"/>
    <property type="project" value="UniProtKB-UniRule"/>
</dbReference>
<evidence type="ECO:0000256" key="3">
    <source>
        <dbReference type="ARBA" id="ARBA00022448"/>
    </source>
</evidence>
<evidence type="ECO:0000256" key="5">
    <source>
        <dbReference type="ARBA" id="ARBA00022927"/>
    </source>
</evidence>
<evidence type="ECO:0000256" key="8">
    <source>
        <dbReference type="ARBA" id="ARBA00023136"/>
    </source>
</evidence>
<name>K2F7R4_9BACT</name>
<keyword evidence="3 9" id="KW-0813">Transport</keyword>
<accession>K2F7R4</accession>
<dbReference type="InterPro" id="IPR004692">
    <property type="entry name" value="SecG"/>
</dbReference>
<dbReference type="NCBIfam" id="TIGR00810">
    <property type="entry name" value="secG"/>
    <property type="match status" value="1"/>
</dbReference>
<evidence type="ECO:0000256" key="2">
    <source>
        <dbReference type="ARBA" id="ARBA00008445"/>
    </source>
</evidence>
<organism evidence="10">
    <name type="scientific">uncultured bacterium</name>
    <name type="common">gcode 4</name>
    <dbReference type="NCBI Taxonomy" id="1234023"/>
    <lineage>
        <taxon>Bacteria</taxon>
        <taxon>environmental samples</taxon>
    </lineage>
</organism>
<comment type="similarity">
    <text evidence="2 9">Belongs to the SecG family.</text>
</comment>
<keyword evidence="9" id="KW-1003">Cell membrane</keyword>
<keyword evidence="4 9" id="KW-0812">Transmembrane</keyword>